<sequence length="85" mass="9654">MLVKTLKVINHYESGFLDKSSKITVEIFDVDRNVKIIEGDIARDNMNEVLKGIKIGINMAGYQVTVLPIEEYDDLTKAVRKVKQT</sequence>
<dbReference type="RefSeq" id="YP_004306169.1">
    <property type="nucleotide sequence ID" value="NC_015263.1"/>
</dbReference>
<proteinExistence type="predicted"/>
<name>E0YIP6_9CAUD</name>
<evidence type="ECO:0000313" key="2">
    <source>
        <dbReference type="Proteomes" id="UP000002234"/>
    </source>
</evidence>
<dbReference type="EMBL" id="HM029250">
    <property type="protein sequence ID" value="ADM73567.1"/>
    <property type="molecule type" value="Genomic_DNA"/>
</dbReference>
<dbReference type="OrthoDB" id="19894at10239"/>
<reference evidence="1 2" key="1">
    <citation type="journal article" date="2010" name="Appl. Environ. Microbiol.">
        <title>Characterization of Lactococcus lactis phage 949 and comparison with other lactococcal phages.</title>
        <authorList>
            <person name="Samson J.E."/>
            <person name="Moineau S."/>
        </authorList>
    </citation>
    <scope>NUCLEOTIDE SEQUENCE [LARGE SCALE GENOMIC DNA]</scope>
</reference>
<dbReference type="GeneID" id="10358834"/>
<dbReference type="Proteomes" id="UP000002234">
    <property type="component" value="Segment"/>
</dbReference>
<accession>E0YIP6</accession>
<evidence type="ECO:0000313" key="1">
    <source>
        <dbReference type="EMBL" id="ADM73567.1"/>
    </source>
</evidence>
<keyword evidence="2" id="KW-1185">Reference proteome</keyword>
<protein>
    <submittedName>
        <fullName evidence="1">Uncharacterized protein</fullName>
    </submittedName>
</protein>
<organism evidence="1 2">
    <name type="scientific">Lactococcus phage 949</name>
    <dbReference type="NCBI Taxonomy" id="881953"/>
    <lineage>
        <taxon>Viruses</taxon>
        <taxon>Duplodnaviria</taxon>
        <taxon>Heunggongvirae</taxon>
        <taxon>Uroviricota</taxon>
        <taxon>Caudoviricetes</taxon>
        <taxon>Audreyjarvisvirus</taxon>
        <taxon>Audreyjarvisvirus av949</taxon>
    </lineage>
</organism>
<dbReference type="KEGG" id="vg:10358834"/>